<dbReference type="EMBL" id="JAPZBQ010000005">
    <property type="protein sequence ID" value="KAJ5328133.1"/>
    <property type="molecule type" value="Genomic_DNA"/>
</dbReference>
<sequence>MSEFTEANRKYFDKLAASYKGRFADASRMLASQTLQHRSWISDRWTDTESESGKEIKMLEYACGPGVVSMSLAPFVTQIVGIDVSDNMVAEFNRNAASLGLADKVVGYKADLLSEDVPVQDVESACTNLDMVTVSMALHHFEHPDFALKRLAGRLNQGGVCYIIDLVAHSDAHGHGHEEHEHNFAEAAHTIKTHGFSQVDMQRLLEDAGLTGFEYKVLPEPLTFNTDERSFSKTVFIARAQRV</sequence>
<proteinExistence type="predicted"/>
<comment type="caution">
    <text evidence="1">The sequence shown here is derived from an EMBL/GenBank/DDBJ whole genome shotgun (WGS) entry which is preliminary data.</text>
</comment>
<evidence type="ECO:0008006" key="3">
    <source>
        <dbReference type="Google" id="ProtNLM"/>
    </source>
</evidence>
<dbReference type="Gene3D" id="3.40.50.150">
    <property type="entry name" value="Vaccinia Virus protein VP39"/>
    <property type="match status" value="1"/>
</dbReference>
<name>A0A9W9QA16_PENBR</name>
<organism evidence="1 2">
    <name type="scientific">Penicillium brevicompactum</name>
    <dbReference type="NCBI Taxonomy" id="5074"/>
    <lineage>
        <taxon>Eukaryota</taxon>
        <taxon>Fungi</taxon>
        <taxon>Dikarya</taxon>
        <taxon>Ascomycota</taxon>
        <taxon>Pezizomycotina</taxon>
        <taxon>Eurotiomycetes</taxon>
        <taxon>Eurotiomycetidae</taxon>
        <taxon>Eurotiales</taxon>
        <taxon>Aspergillaceae</taxon>
        <taxon>Penicillium</taxon>
    </lineage>
</organism>
<reference evidence="1" key="1">
    <citation type="submission" date="2022-12" db="EMBL/GenBank/DDBJ databases">
        <authorList>
            <person name="Petersen C."/>
        </authorList>
    </citation>
    <scope>NUCLEOTIDE SEQUENCE</scope>
    <source>
        <strain evidence="1">IBT 35673</strain>
    </source>
</reference>
<dbReference type="Pfam" id="PF13489">
    <property type="entry name" value="Methyltransf_23"/>
    <property type="match status" value="1"/>
</dbReference>
<evidence type="ECO:0000313" key="2">
    <source>
        <dbReference type="Proteomes" id="UP001147695"/>
    </source>
</evidence>
<dbReference type="AlphaFoldDB" id="A0A9W9QA16"/>
<dbReference type="SUPFAM" id="SSF53335">
    <property type="entry name" value="S-adenosyl-L-methionine-dependent methyltransferases"/>
    <property type="match status" value="1"/>
</dbReference>
<dbReference type="CDD" id="cd02440">
    <property type="entry name" value="AdoMet_MTases"/>
    <property type="match status" value="1"/>
</dbReference>
<reference evidence="1" key="2">
    <citation type="journal article" date="2023" name="IMA Fungus">
        <title>Comparative genomic study of the Penicillium genus elucidates a diverse pangenome and 15 lateral gene transfer events.</title>
        <authorList>
            <person name="Petersen C."/>
            <person name="Sorensen T."/>
            <person name="Nielsen M.R."/>
            <person name="Sondergaard T.E."/>
            <person name="Sorensen J.L."/>
            <person name="Fitzpatrick D.A."/>
            <person name="Frisvad J.C."/>
            <person name="Nielsen K.L."/>
        </authorList>
    </citation>
    <scope>NUCLEOTIDE SEQUENCE</scope>
    <source>
        <strain evidence="1">IBT 35673</strain>
    </source>
</reference>
<dbReference type="PANTHER" id="PTHR43861">
    <property type="entry name" value="TRANS-ACONITATE 2-METHYLTRANSFERASE-RELATED"/>
    <property type="match status" value="1"/>
</dbReference>
<gene>
    <name evidence="1" type="ORF">N7452_008523</name>
</gene>
<dbReference type="Proteomes" id="UP001147695">
    <property type="component" value="Unassembled WGS sequence"/>
</dbReference>
<accession>A0A9W9QA16</accession>
<protein>
    <recommendedName>
        <fullName evidence="3">S-adenosyl-L-methionine-dependent methyltransferase</fullName>
    </recommendedName>
</protein>
<evidence type="ECO:0000313" key="1">
    <source>
        <dbReference type="EMBL" id="KAJ5328133.1"/>
    </source>
</evidence>
<dbReference type="InterPro" id="IPR029063">
    <property type="entry name" value="SAM-dependent_MTases_sf"/>
</dbReference>